<dbReference type="EMBL" id="BMPF01000001">
    <property type="protein sequence ID" value="GGL28855.1"/>
    <property type="molecule type" value="Genomic_DNA"/>
</dbReference>
<dbReference type="Proteomes" id="UP000628840">
    <property type="component" value="Unassembled WGS sequence"/>
</dbReference>
<feature type="region of interest" description="Disordered" evidence="1">
    <location>
        <begin position="210"/>
        <end position="235"/>
    </location>
</feature>
<feature type="compositionally biased region" description="Low complexity" evidence="1">
    <location>
        <begin position="30"/>
        <end position="41"/>
    </location>
</feature>
<feature type="compositionally biased region" description="Polar residues" evidence="1">
    <location>
        <begin position="20"/>
        <end position="29"/>
    </location>
</feature>
<keyword evidence="3" id="KW-1185">Reference proteome</keyword>
<organism evidence="2 3">
    <name type="scientific">Halarchaeum grantii</name>
    <dbReference type="NCBI Taxonomy" id="1193105"/>
    <lineage>
        <taxon>Archaea</taxon>
        <taxon>Methanobacteriati</taxon>
        <taxon>Methanobacteriota</taxon>
        <taxon>Stenosarchaea group</taxon>
        <taxon>Halobacteria</taxon>
        <taxon>Halobacteriales</taxon>
        <taxon>Halobacteriaceae</taxon>
    </lineage>
</organism>
<dbReference type="OrthoDB" id="351189at2157"/>
<name>A0A830F0Z3_9EURY</name>
<evidence type="ECO:0000256" key="1">
    <source>
        <dbReference type="SAM" id="MobiDB-lite"/>
    </source>
</evidence>
<reference evidence="2 3" key="1">
    <citation type="journal article" date="2019" name="Int. J. Syst. Evol. Microbiol.">
        <title>The Global Catalogue of Microorganisms (GCM) 10K type strain sequencing project: providing services to taxonomists for standard genome sequencing and annotation.</title>
        <authorList>
            <consortium name="The Broad Institute Genomics Platform"/>
            <consortium name="The Broad Institute Genome Sequencing Center for Infectious Disease"/>
            <person name="Wu L."/>
            <person name="Ma J."/>
        </authorList>
    </citation>
    <scope>NUCLEOTIDE SEQUENCE [LARGE SCALE GENOMIC DNA]</scope>
    <source>
        <strain evidence="2 3">JCM 19585</strain>
    </source>
</reference>
<dbReference type="RefSeq" id="WP_188880085.1">
    <property type="nucleotide sequence ID" value="NZ_BMPF01000001.1"/>
</dbReference>
<evidence type="ECO:0000313" key="2">
    <source>
        <dbReference type="EMBL" id="GGL28855.1"/>
    </source>
</evidence>
<feature type="region of interest" description="Disordered" evidence="1">
    <location>
        <begin position="20"/>
        <end position="47"/>
    </location>
</feature>
<protein>
    <submittedName>
        <fullName evidence="2">Uncharacterized protein</fullName>
    </submittedName>
</protein>
<dbReference type="PROSITE" id="PS51257">
    <property type="entry name" value="PROKAR_LIPOPROTEIN"/>
    <property type="match status" value="1"/>
</dbReference>
<proteinExistence type="predicted"/>
<gene>
    <name evidence="2" type="ORF">GCM10009037_10660</name>
</gene>
<comment type="caution">
    <text evidence="2">The sequence shown here is derived from an EMBL/GenBank/DDBJ whole genome shotgun (WGS) entry which is preliminary data.</text>
</comment>
<sequence>MDISRRSFVVGSVFLLAGCTGNSSEANQQPTSTPTETPTETTRSKCNPKYVEDTEDRTEYALGLYEDAYDGMNNSEDEIGAVIESDGLYATQEEGPDANHPDGLILEEREGGDVLITLVDLSDSALSDMRNDRFHDAIEGFRGAQGALESNIGSWQNALEFVNDCEINDNDLFPQPIQNGISSAEHLKAAAAKFEEECKAYLDNDATFEEDVSDASQLQEEGVEELREAAATYPRTPQSLEDEVLVYRSD</sequence>
<accession>A0A830F0Z3</accession>
<evidence type="ECO:0000313" key="3">
    <source>
        <dbReference type="Proteomes" id="UP000628840"/>
    </source>
</evidence>
<dbReference type="AlphaFoldDB" id="A0A830F0Z3"/>